<dbReference type="InterPro" id="IPR020013">
    <property type="entry name" value="Flagellar_FlgE/F/G"/>
</dbReference>
<dbReference type="Proteomes" id="UP000238801">
    <property type="component" value="Unassembled WGS sequence"/>
</dbReference>
<dbReference type="NCBIfam" id="TIGR02490">
    <property type="entry name" value="flgF"/>
    <property type="match status" value="1"/>
</dbReference>
<feature type="domain" description="Flagellar hook protein FlgE/F/G-like D1" evidence="6">
    <location>
        <begin position="79"/>
        <end position="144"/>
    </location>
</feature>
<evidence type="ECO:0000259" key="5">
    <source>
        <dbReference type="Pfam" id="PF06429"/>
    </source>
</evidence>
<dbReference type="OrthoDB" id="9804559at2"/>
<evidence type="ECO:0000256" key="3">
    <source>
        <dbReference type="ARBA" id="ARBA00023143"/>
    </source>
</evidence>
<dbReference type="InterPro" id="IPR053967">
    <property type="entry name" value="LlgE_F_G-like_D1"/>
</dbReference>
<dbReference type="InterPro" id="IPR037925">
    <property type="entry name" value="FlgE/F/G-like"/>
</dbReference>
<dbReference type="NCBIfam" id="NF009332">
    <property type="entry name" value="PRK12690.1"/>
    <property type="match status" value="1"/>
</dbReference>
<keyword evidence="7" id="KW-0282">Flagellum</keyword>
<proteinExistence type="inferred from homology"/>
<dbReference type="AlphaFoldDB" id="A0A2T0X2N0"/>
<gene>
    <name evidence="7" type="ORF">BCF33_2079</name>
</gene>
<comment type="similarity">
    <text evidence="2 4">Belongs to the flagella basal body rod proteins family.</text>
</comment>
<accession>A0A2T0X2N0</accession>
<comment type="caution">
    <text evidence="7">The sequence shown here is derived from an EMBL/GenBank/DDBJ whole genome shotgun (WGS) entry which is preliminary data.</text>
</comment>
<dbReference type="InterPro" id="IPR012836">
    <property type="entry name" value="FlgF"/>
</dbReference>
<keyword evidence="8" id="KW-1185">Reference proteome</keyword>
<dbReference type="InterPro" id="IPR010930">
    <property type="entry name" value="Flg_bb/hook_C_dom"/>
</dbReference>
<comment type="subcellular location">
    <subcellularLocation>
        <location evidence="1 4">Bacterial flagellum basal body</location>
    </subcellularLocation>
</comment>
<dbReference type="Pfam" id="PF22692">
    <property type="entry name" value="LlgE_F_G_D1"/>
    <property type="match status" value="1"/>
</dbReference>
<evidence type="ECO:0000313" key="8">
    <source>
        <dbReference type="Proteomes" id="UP000238801"/>
    </source>
</evidence>
<dbReference type="NCBIfam" id="TIGR03506">
    <property type="entry name" value="FlgEFG_subfam"/>
    <property type="match status" value="1"/>
</dbReference>
<keyword evidence="7" id="KW-0966">Cell projection</keyword>
<evidence type="ECO:0000256" key="2">
    <source>
        <dbReference type="ARBA" id="ARBA00009677"/>
    </source>
</evidence>
<feature type="domain" description="Flagellar basal-body/hook protein C-terminal" evidence="5">
    <location>
        <begin position="186"/>
        <end position="226"/>
    </location>
</feature>
<dbReference type="Pfam" id="PF06429">
    <property type="entry name" value="Flg_bbr_C"/>
    <property type="match status" value="1"/>
</dbReference>
<reference evidence="7 8" key="1">
    <citation type="submission" date="2018-03" db="EMBL/GenBank/DDBJ databases">
        <title>Genomic Encyclopedia of Archaeal and Bacterial Type Strains, Phase II (KMG-II): from individual species to whole genera.</title>
        <authorList>
            <person name="Goeker M."/>
        </authorList>
    </citation>
    <scope>NUCLEOTIDE SEQUENCE [LARGE SCALE GENOMIC DNA]</scope>
    <source>
        <strain evidence="7 8">DSM 29318</strain>
    </source>
</reference>
<protein>
    <recommendedName>
        <fullName evidence="4">Flagellar basal-body rod protein FlgF</fullName>
    </recommendedName>
</protein>
<dbReference type="RefSeq" id="WP_106160824.1">
    <property type="nucleotide sequence ID" value="NZ_PVTT01000002.1"/>
</dbReference>
<dbReference type="PANTHER" id="PTHR30435:SF19">
    <property type="entry name" value="FLAGELLAR BASAL-BODY ROD PROTEIN FLGG"/>
    <property type="match status" value="1"/>
</dbReference>
<dbReference type="SUPFAM" id="SSF117143">
    <property type="entry name" value="Flagellar hook protein flgE"/>
    <property type="match status" value="1"/>
</dbReference>
<comment type="subunit">
    <text evidence="4">The basal body constitutes a major portion of the flagellar organelle and consists of five rings (E,L,P,S, and M) mounted on a central rod. The rod consists of about 26 subunits of FlgG in the distal portion, and FlgB, FlgC and FlgF are thought to build up the proximal portion of the rod with about 6 subunits each.</text>
</comment>
<evidence type="ECO:0000313" key="7">
    <source>
        <dbReference type="EMBL" id="PRY93212.1"/>
    </source>
</evidence>
<name>A0A2T0X2N0_9RHOB</name>
<dbReference type="EMBL" id="PVTT01000002">
    <property type="protein sequence ID" value="PRY93212.1"/>
    <property type="molecule type" value="Genomic_DNA"/>
</dbReference>
<evidence type="ECO:0000256" key="1">
    <source>
        <dbReference type="ARBA" id="ARBA00004117"/>
    </source>
</evidence>
<evidence type="ECO:0000256" key="4">
    <source>
        <dbReference type="RuleBase" id="RU362116"/>
    </source>
</evidence>
<evidence type="ECO:0000259" key="6">
    <source>
        <dbReference type="Pfam" id="PF22692"/>
    </source>
</evidence>
<dbReference type="GO" id="GO:0071978">
    <property type="term" value="P:bacterial-type flagellum-dependent swarming motility"/>
    <property type="evidence" value="ECO:0007669"/>
    <property type="project" value="TreeGrafter"/>
</dbReference>
<dbReference type="GO" id="GO:0030694">
    <property type="term" value="C:bacterial-type flagellum basal body, rod"/>
    <property type="evidence" value="ECO:0007669"/>
    <property type="project" value="UniProtKB-UniRule"/>
</dbReference>
<sequence>MSGYVTLARASGLMAEMQGIAHNIANASTTGYRREGAVFAEHVTALEGAPSVSQAHLHGRVTDRTQGALTGTGAPFDLAIEGEGFFQVETPGGPRLTRAGAFTPDEAGVLRTAMGHAVLDEGGAPILLPADAGPVAVAPDGTISTPLGPLGRIGLVRPEDPAAATREVGTLFRAEGAVPAEGARVVQGALEQSNVEPVTEIARMIAVQRAYEAASAFSQKEGERRREAIRTLSR</sequence>
<keyword evidence="3 4" id="KW-0975">Bacterial flagellum</keyword>
<organism evidence="7 8">
    <name type="scientific">Hasllibacter halocynthiae</name>
    <dbReference type="NCBI Taxonomy" id="595589"/>
    <lineage>
        <taxon>Bacteria</taxon>
        <taxon>Pseudomonadati</taxon>
        <taxon>Pseudomonadota</taxon>
        <taxon>Alphaproteobacteria</taxon>
        <taxon>Rhodobacterales</taxon>
        <taxon>Roseobacteraceae</taxon>
        <taxon>Hasllibacter</taxon>
    </lineage>
</organism>
<dbReference type="PANTHER" id="PTHR30435">
    <property type="entry name" value="FLAGELLAR PROTEIN"/>
    <property type="match status" value="1"/>
</dbReference>
<keyword evidence="7" id="KW-0969">Cilium</keyword>